<dbReference type="EMBL" id="CM004471">
    <property type="protein sequence ID" value="OCT86381.1"/>
    <property type="molecule type" value="Genomic_DNA"/>
</dbReference>
<reference evidence="2" key="1">
    <citation type="journal article" date="2016" name="Nature">
        <title>Genome evolution in the allotetraploid frog Xenopus laevis.</title>
        <authorList>
            <person name="Session A.M."/>
            <person name="Uno Y."/>
            <person name="Kwon T."/>
            <person name="Chapman J.A."/>
            <person name="Toyoda A."/>
            <person name="Takahashi S."/>
            <person name="Fukui A."/>
            <person name="Hikosaka A."/>
            <person name="Suzuki A."/>
            <person name="Kondo M."/>
            <person name="van Heeringen S.J."/>
            <person name="Quigley I."/>
            <person name="Heinz S."/>
            <person name="Ogino H."/>
            <person name="Ochi H."/>
            <person name="Hellsten U."/>
            <person name="Lyons J.B."/>
            <person name="Simakov O."/>
            <person name="Putnam N."/>
            <person name="Stites J."/>
            <person name="Kuroki Y."/>
            <person name="Tanaka T."/>
            <person name="Michiue T."/>
            <person name="Watanabe M."/>
            <person name="Bogdanovic O."/>
            <person name="Lister R."/>
            <person name="Georgiou G."/>
            <person name="Paranjpe S.S."/>
            <person name="van Kruijsbergen I."/>
            <person name="Shu S."/>
            <person name="Carlson J."/>
            <person name="Kinoshita T."/>
            <person name="Ohta Y."/>
            <person name="Mawaribuchi S."/>
            <person name="Jenkins J."/>
            <person name="Grimwood J."/>
            <person name="Schmutz J."/>
            <person name="Mitros T."/>
            <person name="Mozaffari S.V."/>
            <person name="Suzuki Y."/>
            <person name="Haramoto Y."/>
            <person name="Yamamoto T.S."/>
            <person name="Takagi C."/>
            <person name="Heald R."/>
            <person name="Miller K."/>
            <person name="Haudenschild C."/>
            <person name="Kitzman J."/>
            <person name="Nakayama T."/>
            <person name="Izutsu Y."/>
            <person name="Robert J."/>
            <person name="Fortriede J."/>
            <person name="Burns K."/>
            <person name="Lotay V."/>
            <person name="Karimi K."/>
            <person name="Yasuoka Y."/>
            <person name="Dichmann D.S."/>
            <person name="Flajnik M.F."/>
            <person name="Houston D.W."/>
            <person name="Shendure J."/>
            <person name="DuPasquier L."/>
            <person name="Vize P.D."/>
            <person name="Zorn A.M."/>
            <person name="Ito M."/>
            <person name="Marcotte E.M."/>
            <person name="Wallingford J.B."/>
            <person name="Ito Y."/>
            <person name="Asashima M."/>
            <person name="Ueno N."/>
            <person name="Matsuda Y."/>
            <person name="Veenstra G.J."/>
            <person name="Fujiyama A."/>
            <person name="Harland R.M."/>
            <person name="Taira M."/>
            <person name="Rokhsar D.S."/>
        </authorList>
    </citation>
    <scope>NUCLEOTIDE SEQUENCE [LARGE SCALE GENOMIC DNA]</scope>
    <source>
        <strain evidence="2">J</strain>
    </source>
</reference>
<proteinExistence type="predicted"/>
<dbReference type="AlphaFoldDB" id="A0A974D8P1"/>
<gene>
    <name evidence="1" type="ORF">XELAEV_18020063mg</name>
</gene>
<sequence>MFYYKEEVNVLSEMKDSMQGLPRGYILNIQHISLDILLKNTTSCQGTVRNVALCKNAINYHFFYNLQTPYIKPIMFK</sequence>
<dbReference type="Proteomes" id="UP000694892">
    <property type="component" value="Chromosome 3S"/>
</dbReference>
<organism evidence="1 2">
    <name type="scientific">Xenopus laevis</name>
    <name type="common">African clawed frog</name>
    <dbReference type="NCBI Taxonomy" id="8355"/>
    <lineage>
        <taxon>Eukaryota</taxon>
        <taxon>Metazoa</taxon>
        <taxon>Chordata</taxon>
        <taxon>Craniata</taxon>
        <taxon>Vertebrata</taxon>
        <taxon>Euteleostomi</taxon>
        <taxon>Amphibia</taxon>
        <taxon>Batrachia</taxon>
        <taxon>Anura</taxon>
        <taxon>Pipoidea</taxon>
        <taxon>Pipidae</taxon>
        <taxon>Xenopodinae</taxon>
        <taxon>Xenopus</taxon>
        <taxon>Xenopus</taxon>
    </lineage>
</organism>
<evidence type="ECO:0000313" key="2">
    <source>
        <dbReference type="Proteomes" id="UP000694892"/>
    </source>
</evidence>
<name>A0A974D8P1_XENLA</name>
<protein>
    <submittedName>
        <fullName evidence="1">Uncharacterized protein</fullName>
    </submittedName>
</protein>
<evidence type="ECO:0000313" key="1">
    <source>
        <dbReference type="EMBL" id="OCT86381.1"/>
    </source>
</evidence>
<accession>A0A974D8P1</accession>